<reference evidence="4" key="1">
    <citation type="submission" date="2020-07" db="EMBL/GenBank/DDBJ databases">
        <title>Genome sequence and genetic diversity analysis of an under-domesticated orphan crop, white fonio (Digitaria exilis).</title>
        <authorList>
            <person name="Bennetzen J.L."/>
            <person name="Chen S."/>
            <person name="Ma X."/>
            <person name="Wang X."/>
            <person name="Yssel A.E.J."/>
            <person name="Chaluvadi S.R."/>
            <person name="Johnson M."/>
            <person name="Gangashetty P."/>
            <person name="Hamidou F."/>
            <person name="Sanogo M.D."/>
            <person name="Zwaenepoel A."/>
            <person name="Wallace J."/>
            <person name="Van De Peer Y."/>
            <person name="Van Deynze A."/>
        </authorList>
    </citation>
    <scope>NUCLEOTIDE SEQUENCE</scope>
    <source>
        <tissue evidence="4">Leaves</tissue>
    </source>
</reference>
<dbReference type="InterPro" id="IPR014044">
    <property type="entry name" value="CAP_dom"/>
</dbReference>
<name>A0A835FGE0_9POAL</name>
<evidence type="ECO:0000313" key="4">
    <source>
        <dbReference type="EMBL" id="KAF8756318.1"/>
    </source>
</evidence>
<keyword evidence="5" id="KW-1185">Reference proteome</keyword>
<dbReference type="AlphaFoldDB" id="A0A835FGE0"/>
<evidence type="ECO:0000313" key="5">
    <source>
        <dbReference type="Proteomes" id="UP000636709"/>
    </source>
</evidence>
<feature type="region of interest" description="Disordered" evidence="1">
    <location>
        <begin position="134"/>
        <end position="204"/>
    </location>
</feature>
<evidence type="ECO:0000256" key="1">
    <source>
        <dbReference type="SAM" id="MobiDB-lite"/>
    </source>
</evidence>
<organism evidence="4 5">
    <name type="scientific">Digitaria exilis</name>
    <dbReference type="NCBI Taxonomy" id="1010633"/>
    <lineage>
        <taxon>Eukaryota</taxon>
        <taxon>Viridiplantae</taxon>
        <taxon>Streptophyta</taxon>
        <taxon>Embryophyta</taxon>
        <taxon>Tracheophyta</taxon>
        <taxon>Spermatophyta</taxon>
        <taxon>Magnoliopsida</taxon>
        <taxon>Liliopsida</taxon>
        <taxon>Poales</taxon>
        <taxon>Poaceae</taxon>
        <taxon>PACMAD clade</taxon>
        <taxon>Panicoideae</taxon>
        <taxon>Panicodae</taxon>
        <taxon>Paniceae</taxon>
        <taxon>Anthephorinae</taxon>
        <taxon>Digitaria</taxon>
    </lineage>
</organism>
<dbReference type="Gene3D" id="3.40.33.10">
    <property type="entry name" value="CAP"/>
    <property type="match status" value="1"/>
</dbReference>
<keyword evidence="2" id="KW-0732">Signal</keyword>
<dbReference type="Proteomes" id="UP000636709">
    <property type="component" value="Unassembled WGS sequence"/>
</dbReference>
<feature type="domain" description="SCP" evidence="3">
    <location>
        <begin position="90"/>
        <end position="203"/>
    </location>
</feature>
<accession>A0A835FGE0</accession>
<dbReference type="SUPFAM" id="SSF55797">
    <property type="entry name" value="PR-1-like"/>
    <property type="match status" value="1"/>
</dbReference>
<dbReference type="EMBL" id="JACEFO010000819">
    <property type="protein sequence ID" value="KAF8756318.1"/>
    <property type="molecule type" value="Genomic_DNA"/>
</dbReference>
<feature type="compositionally biased region" description="Polar residues" evidence="1">
    <location>
        <begin position="159"/>
        <end position="172"/>
    </location>
</feature>
<sequence length="204" mass="22119">MLVLRFAAIVLAVAAIIFVAVDAQDSGQTFVDPQNSARAEVGVAPLAWDDTVVRRPGVQQLGRREAVLQLQRQLVQRHRRVLQAVHPAQSSPQDLISLQNALRAGLGVGMLSWDSTLAAYAEAYAEKRKTDCQKIPSDGPYGENIFQGPQAPVPRMRSSPGSERSRTTTARPTNARVGKPAASTPSSSGQIRRESAVRLCERNL</sequence>
<evidence type="ECO:0000259" key="3">
    <source>
        <dbReference type="SMART" id="SM00198"/>
    </source>
</evidence>
<dbReference type="InterPro" id="IPR035940">
    <property type="entry name" value="CAP_sf"/>
</dbReference>
<dbReference type="SMART" id="SM00198">
    <property type="entry name" value="SCP"/>
    <property type="match status" value="1"/>
</dbReference>
<feature type="chain" id="PRO_5032867201" description="SCP domain-containing protein" evidence="2">
    <location>
        <begin position="24"/>
        <end position="204"/>
    </location>
</feature>
<feature type="signal peptide" evidence="2">
    <location>
        <begin position="1"/>
        <end position="23"/>
    </location>
</feature>
<protein>
    <recommendedName>
        <fullName evidence="3">SCP domain-containing protein</fullName>
    </recommendedName>
</protein>
<proteinExistence type="predicted"/>
<evidence type="ECO:0000256" key="2">
    <source>
        <dbReference type="SAM" id="SignalP"/>
    </source>
</evidence>
<gene>
    <name evidence="4" type="ORF">HU200_011100</name>
</gene>
<dbReference type="Pfam" id="PF00188">
    <property type="entry name" value="CAP"/>
    <property type="match status" value="1"/>
</dbReference>
<feature type="compositionally biased region" description="Basic and acidic residues" evidence="1">
    <location>
        <begin position="191"/>
        <end position="204"/>
    </location>
</feature>
<comment type="caution">
    <text evidence="4">The sequence shown here is derived from an EMBL/GenBank/DDBJ whole genome shotgun (WGS) entry which is preliminary data.</text>
</comment>